<dbReference type="EMBL" id="CABVQC010000056">
    <property type="protein sequence ID" value="VWC28801.1"/>
    <property type="molecule type" value="Genomic_DNA"/>
</dbReference>
<dbReference type="Proteomes" id="UP000494261">
    <property type="component" value="Unassembled WGS sequence"/>
</dbReference>
<gene>
    <name evidence="1" type="ORF">BLA13014_06140</name>
</gene>
<accession>A0A6P2R7E4</accession>
<reference evidence="1 2" key="1">
    <citation type="submission" date="2019-09" db="EMBL/GenBank/DDBJ databases">
        <authorList>
            <person name="Depoorter E."/>
        </authorList>
    </citation>
    <scope>NUCLEOTIDE SEQUENCE [LARGE SCALE GENOMIC DNA]</scope>
    <source>
        <strain evidence="1">LMG 13014</strain>
    </source>
</reference>
<protein>
    <submittedName>
        <fullName evidence="1">Uncharacterized protein</fullName>
    </submittedName>
</protein>
<sequence length="65" mass="7305">MRADDRLYGMDALVKGRFVNGMPIHVVRGVCPIQQLRLERDHGSGLWTMQGIDQTDMKPVGPCTH</sequence>
<evidence type="ECO:0000313" key="1">
    <source>
        <dbReference type="EMBL" id="VWC28801.1"/>
    </source>
</evidence>
<evidence type="ECO:0000313" key="2">
    <source>
        <dbReference type="Proteomes" id="UP000494261"/>
    </source>
</evidence>
<dbReference type="RefSeq" id="WP_175025267.1">
    <property type="nucleotide sequence ID" value="NZ_CABVQC010000056.1"/>
</dbReference>
<proteinExistence type="predicted"/>
<name>A0A6P2R7E4_9BURK</name>
<dbReference type="AlphaFoldDB" id="A0A6P2R7E4"/>
<organism evidence="1 2">
    <name type="scientific">Burkholderia aenigmatica</name>
    <dbReference type="NCBI Taxonomy" id="2015348"/>
    <lineage>
        <taxon>Bacteria</taxon>
        <taxon>Pseudomonadati</taxon>
        <taxon>Pseudomonadota</taxon>
        <taxon>Betaproteobacteria</taxon>
        <taxon>Burkholderiales</taxon>
        <taxon>Burkholderiaceae</taxon>
        <taxon>Burkholderia</taxon>
        <taxon>Burkholderia cepacia complex</taxon>
    </lineage>
</organism>